<keyword evidence="1" id="KW-0479">Metal-binding</keyword>
<dbReference type="OrthoDB" id="10252328at2759"/>
<dbReference type="PANTHER" id="PTHR47508">
    <property type="entry name" value="SAM DOMAIN-CONTAINING PROTEIN-RELATED"/>
    <property type="match status" value="1"/>
</dbReference>
<dbReference type="InterPro" id="IPR041297">
    <property type="entry name" value="Crb2_Tudor"/>
</dbReference>
<feature type="region of interest" description="Disordered" evidence="2">
    <location>
        <begin position="866"/>
        <end position="922"/>
    </location>
</feature>
<keyword evidence="1" id="KW-0863">Zinc-finger</keyword>
<feature type="domain" description="C2H2-type" evidence="3">
    <location>
        <begin position="19"/>
        <end position="42"/>
    </location>
</feature>
<reference evidence="4" key="1">
    <citation type="submission" date="2021-01" db="UniProtKB">
        <authorList>
            <consortium name="EnsemblMetazoa"/>
        </authorList>
    </citation>
    <scope>IDENTIFICATION</scope>
</reference>
<dbReference type="Gene3D" id="2.30.30.140">
    <property type="match status" value="4"/>
</dbReference>
<dbReference type="Proteomes" id="UP000594262">
    <property type="component" value="Unplaced"/>
</dbReference>
<name>A0A7M5UU77_9CNID</name>
<dbReference type="EnsemblMetazoa" id="CLYHEMT002717.1">
    <property type="protein sequence ID" value="CLYHEMP002717.1"/>
    <property type="gene ID" value="CLYHEMG002717"/>
</dbReference>
<dbReference type="PROSITE" id="PS00028">
    <property type="entry name" value="ZINC_FINGER_C2H2_1"/>
    <property type="match status" value="1"/>
</dbReference>
<dbReference type="PROSITE" id="PS51257">
    <property type="entry name" value="PROKAR_LIPOPROTEIN"/>
    <property type="match status" value="1"/>
</dbReference>
<organism evidence="4 5">
    <name type="scientific">Clytia hemisphaerica</name>
    <dbReference type="NCBI Taxonomy" id="252671"/>
    <lineage>
        <taxon>Eukaryota</taxon>
        <taxon>Metazoa</taxon>
        <taxon>Cnidaria</taxon>
        <taxon>Hydrozoa</taxon>
        <taxon>Hydroidolina</taxon>
        <taxon>Leptothecata</taxon>
        <taxon>Obeliida</taxon>
        <taxon>Clytiidae</taxon>
        <taxon>Clytia</taxon>
    </lineage>
</organism>
<dbReference type="InterPro" id="IPR035897">
    <property type="entry name" value="Toll_tir_struct_dom_sf"/>
</dbReference>
<dbReference type="InterPro" id="IPR000157">
    <property type="entry name" value="TIR_dom"/>
</dbReference>
<accession>A0A7M5UU77</accession>
<evidence type="ECO:0000313" key="5">
    <source>
        <dbReference type="Proteomes" id="UP000594262"/>
    </source>
</evidence>
<evidence type="ECO:0000259" key="3">
    <source>
        <dbReference type="PROSITE" id="PS50157"/>
    </source>
</evidence>
<dbReference type="Gene3D" id="3.40.50.10140">
    <property type="entry name" value="Toll/interleukin-1 receptor homology (TIR) domain"/>
    <property type="match status" value="1"/>
</dbReference>
<sequence>MGAANSRDRRSSSGPLITLSCPECSERFGNELALVQHYNQTHPNIPHNESASNNSNPHKFNVGDRVLAMWESAKWQYFPATIAREIDDRLKYEIDWDDGDTTGRVVDSSNIYQNTPVNPQDVQAGTKVLFKQGSYGAGGCQLTGGDRWHEGIITEAHRLPGGIYRFSGHHTKGANDGKSLGYHGYNHNFKNYTIDSLRLSTSNSNVTGNDLLTNRTSALQNNSSNTSSGGAFEVGDRVLAMWGLNKWQYFPATIAREIEDGLKYEIDWDDGDTTGRIVNVCNIYRDIKPNSSNIEIGSKVLFSQGSYRAGDTQTSGGKRWHEGVVTSINSVGGRLQLSGHHTKGVADGKSTSYGGYVYNFTNYAVDSLRLSGSSTHATATNNHTHSQGTINNANINRTFNTGDGVLAMWSLEMWQYFRATIVRKIPGKNQYEINWDDGDTTGRIVDSFNIYLNANQPGEVITEGSKVLFQQGAYSAGSTQQSGGYRWHEGVITNVHTLPGGVYRYTGHHTKSANDGKWIDYVGYQYKFERVSGSELRLFDNTSSSNVSNHSMVSLQPSIAPRKHVDLDTKFYLEVGDRVLAEYKRNGKFYSATICEILSNSKYMVNWFDGDVNGREVRHIELNLDSIPKPDELSKDTIIFFQDEELWHPGLITNIYNGIDGTSLYDVGTLHGAKSYEGLPIDKLSSKIEVTDTGFLMTPTTSLPPVNPQMANNRLNVGDRVLAMWIKTKWQYFPATIRKVLPNLQYKIEWDDQDSTGLIVDCFNLAKDVIPEAQWIGVGSIVLFQQGGYSGNNDLGTIGGTRWHQGVITEVRQDEYGRILYDGKHTKSAQDGKWVTYRGYSPNFYGVEREDLRVGPNMFEVLNSQSIQPVHESTQPSAPPYSTEAPPSYDEVVERSSGGTFSSPPLSDPVPPYSPPSMSGSSNVSQLLKDIDPFVGLIERCVNRTENNAINADIFISYIWNDSLAAKELEQVTNFKGTAWSDPRCLARDLASDKHKIWLDIDSITNSTQTIFEQHAKAIRNCKIFIPFISDDYSASMFCRMQFQFACGFQDKRIIPIIVGEGSDWKSSVIGISLENNGERFKPIINMQNVHNEETYHKILYEILSAVGS</sequence>
<evidence type="ECO:0000256" key="2">
    <source>
        <dbReference type="SAM" id="MobiDB-lite"/>
    </source>
</evidence>
<feature type="compositionally biased region" description="Polar residues" evidence="2">
    <location>
        <begin position="866"/>
        <end position="876"/>
    </location>
</feature>
<dbReference type="CDD" id="cd04508">
    <property type="entry name" value="Tudor_SF"/>
    <property type="match status" value="1"/>
</dbReference>
<protein>
    <recommendedName>
        <fullName evidence="3">C2H2-type domain-containing protein</fullName>
    </recommendedName>
</protein>
<feature type="compositionally biased region" description="Pro residues" evidence="2">
    <location>
        <begin position="906"/>
        <end position="915"/>
    </location>
</feature>
<dbReference type="PROSITE" id="PS50157">
    <property type="entry name" value="ZINC_FINGER_C2H2_2"/>
    <property type="match status" value="1"/>
</dbReference>
<keyword evidence="5" id="KW-1185">Reference proteome</keyword>
<dbReference type="PANTHER" id="PTHR47508:SF1">
    <property type="entry name" value="NON-SPECIFIC SERINE_THREONINE PROTEIN KINASE"/>
    <property type="match status" value="1"/>
</dbReference>
<dbReference type="Pfam" id="PF18115">
    <property type="entry name" value="Tudor_3"/>
    <property type="match status" value="2"/>
</dbReference>
<evidence type="ECO:0000313" key="4">
    <source>
        <dbReference type="EnsemblMetazoa" id="CLYHEMP002717.1"/>
    </source>
</evidence>
<dbReference type="InterPro" id="IPR013087">
    <property type="entry name" value="Znf_C2H2_type"/>
</dbReference>
<dbReference type="SUPFAM" id="SSF52200">
    <property type="entry name" value="Toll/Interleukin receptor TIR domain"/>
    <property type="match status" value="1"/>
</dbReference>
<dbReference type="SMART" id="SM00355">
    <property type="entry name" value="ZnF_C2H2"/>
    <property type="match status" value="1"/>
</dbReference>
<keyword evidence="1" id="KW-0862">Zinc</keyword>
<dbReference type="AlphaFoldDB" id="A0A7M5UU77"/>
<dbReference type="GO" id="GO:0008270">
    <property type="term" value="F:zinc ion binding"/>
    <property type="evidence" value="ECO:0007669"/>
    <property type="project" value="UniProtKB-KW"/>
</dbReference>
<evidence type="ECO:0000256" key="1">
    <source>
        <dbReference type="PROSITE-ProRule" id="PRU00042"/>
    </source>
</evidence>
<dbReference type="GO" id="GO:0007165">
    <property type="term" value="P:signal transduction"/>
    <property type="evidence" value="ECO:0007669"/>
    <property type="project" value="InterPro"/>
</dbReference>
<proteinExistence type="predicted"/>
<dbReference type="Pfam" id="PF13676">
    <property type="entry name" value="TIR_2"/>
    <property type="match status" value="1"/>
</dbReference>